<evidence type="ECO:0000313" key="5">
    <source>
        <dbReference type="Proteomes" id="UP000237481"/>
    </source>
</evidence>
<feature type="compositionally biased region" description="Low complexity" evidence="2">
    <location>
        <begin position="278"/>
        <end position="288"/>
    </location>
</feature>
<protein>
    <recommendedName>
        <fullName evidence="3">Zn(2)-C6 fungal-type domain-containing protein</fullName>
    </recommendedName>
</protein>
<evidence type="ECO:0000256" key="1">
    <source>
        <dbReference type="ARBA" id="ARBA00023242"/>
    </source>
</evidence>
<proteinExistence type="predicted"/>
<dbReference type="InterPro" id="IPR001138">
    <property type="entry name" value="Zn2Cys6_DnaBD"/>
</dbReference>
<dbReference type="PANTHER" id="PTHR31668">
    <property type="entry name" value="GLUCOSE TRANSPORT TRANSCRIPTION REGULATOR RGT1-RELATED-RELATED"/>
    <property type="match status" value="1"/>
</dbReference>
<evidence type="ECO:0000259" key="3">
    <source>
        <dbReference type="PROSITE" id="PS50048"/>
    </source>
</evidence>
<dbReference type="SMART" id="SM00066">
    <property type="entry name" value="GAL4"/>
    <property type="match status" value="1"/>
</dbReference>
<evidence type="ECO:0000256" key="2">
    <source>
        <dbReference type="SAM" id="MobiDB-lite"/>
    </source>
</evidence>
<keyword evidence="1" id="KW-0539">Nucleus</keyword>
<organism evidence="4 5">
    <name type="scientific">Tolypocladium paradoxum</name>
    <dbReference type="NCBI Taxonomy" id="94208"/>
    <lineage>
        <taxon>Eukaryota</taxon>
        <taxon>Fungi</taxon>
        <taxon>Dikarya</taxon>
        <taxon>Ascomycota</taxon>
        <taxon>Pezizomycotina</taxon>
        <taxon>Sordariomycetes</taxon>
        <taxon>Hypocreomycetidae</taxon>
        <taxon>Hypocreales</taxon>
        <taxon>Ophiocordycipitaceae</taxon>
        <taxon>Tolypocladium</taxon>
    </lineage>
</organism>
<reference evidence="4 5" key="1">
    <citation type="submission" date="2018-01" db="EMBL/GenBank/DDBJ databases">
        <title>Harnessing the power of phylogenomics to disentangle the directionality and signatures of interkingdom host jumping in the parasitic fungal genus Tolypocladium.</title>
        <authorList>
            <person name="Quandt C.A."/>
            <person name="Patterson W."/>
            <person name="Spatafora J.W."/>
        </authorList>
    </citation>
    <scope>NUCLEOTIDE SEQUENCE [LARGE SCALE GENOMIC DNA]</scope>
    <source>
        <strain evidence="4 5">NRBC 100945</strain>
    </source>
</reference>
<name>A0A2S4L2B1_9HYPO</name>
<feature type="region of interest" description="Disordered" evidence="2">
    <location>
        <begin position="145"/>
        <end position="196"/>
    </location>
</feature>
<dbReference type="Gene3D" id="4.10.240.10">
    <property type="entry name" value="Zn(2)-C6 fungal-type DNA-binding domain"/>
    <property type="match status" value="1"/>
</dbReference>
<dbReference type="OrthoDB" id="4150019at2759"/>
<dbReference type="InterPro" id="IPR036864">
    <property type="entry name" value="Zn2-C6_fun-type_DNA-bd_sf"/>
</dbReference>
<feature type="domain" description="Zn(2)-C6 fungal-type" evidence="3">
    <location>
        <begin position="107"/>
        <end position="140"/>
    </location>
</feature>
<dbReference type="PROSITE" id="PS50048">
    <property type="entry name" value="ZN2_CY6_FUNGAL_2"/>
    <property type="match status" value="1"/>
</dbReference>
<dbReference type="GO" id="GO:0000981">
    <property type="term" value="F:DNA-binding transcription factor activity, RNA polymerase II-specific"/>
    <property type="evidence" value="ECO:0007669"/>
    <property type="project" value="InterPro"/>
</dbReference>
<dbReference type="GO" id="GO:0008270">
    <property type="term" value="F:zinc ion binding"/>
    <property type="evidence" value="ECO:0007669"/>
    <property type="project" value="InterPro"/>
</dbReference>
<dbReference type="PROSITE" id="PS00463">
    <property type="entry name" value="ZN2_CY6_FUNGAL_1"/>
    <property type="match status" value="1"/>
</dbReference>
<dbReference type="SUPFAM" id="SSF57701">
    <property type="entry name" value="Zn2/Cys6 DNA-binding domain"/>
    <property type="match status" value="1"/>
</dbReference>
<keyword evidence="5" id="KW-1185">Reference proteome</keyword>
<feature type="compositionally biased region" description="Polar residues" evidence="2">
    <location>
        <begin position="160"/>
        <end position="173"/>
    </location>
</feature>
<feature type="region of interest" description="Disordered" evidence="2">
    <location>
        <begin position="278"/>
        <end position="298"/>
    </location>
</feature>
<gene>
    <name evidence="4" type="ORF">TPAR_03250</name>
</gene>
<dbReference type="InterPro" id="IPR050797">
    <property type="entry name" value="Carb_Metab_Trans_Reg"/>
</dbReference>
<feature type="region of interest" description="Disordered" evidence="2">
    <location>
        <begin position="70"/>
        <end position="98"/>
    </location>
</feature>
<comment type="caution">
    <text evidence="4">The sequence shown here is derived from an EMBL/GenBank/DDBJ whole genome shotgun (WGS) entry which is preliminary data.</text>
</comment>
<dbReference type="Pfam" id="PF00172">
    <property type="entry name" value="Zn_clus"/>
    <property type="match status" value="1"/>
</dbReference>
<feature type="compositionally biased region" description="Low complexity" evidence="2">
    <location>
        <begin position="73"/>
        <end position="89"/>
    </location>
</feature>
<dbReference type="Proteomes" id="UP000237481">
    <property type="component" value="Unassembled WGS sequence"/>
</dbReference>
<dbReference type="CDD" id="cd00067">
    <property type="entry name" value="GAL4"/>
    <property type="match status" value="1"/>
</dbReference>
<dbReference type="EMBL" id="PKSG01000314">
    <property type="protein sequence ID" value="POR36578.1"/>
    <property type="molecule type" value="Genomic_DNA"/>
</dbReference>
<sequence>MALLRAPYIHSKPELWKSGCSDSIESAALTVSYQYIAPPPNEAAMDLSQGSEGSYEEQNSNMVLRRSFSTPNTAQIQQQGAQETQSQSGATGEKKRNKLGYHRTSIACSHCRRRKIRCIASPEVPNRCVNCIRLKKECSFYPVDQQPSADNRSRGPARQTAGSNVGSATSSPAVATGSPGEMPTRQSHAPVSGIAQGGKLQTAGDEYFPPDVKVPPNGMPSSGQYGYANQPHTNWMAADVNATALSKPENLNMSWQSYPAESPMSTQFSPYTQSSTTSATWASETSEAGSHDEMAWSDFPPPVRSMSYSGESTGSHQQVQYLPVGQGQPFERRPSNYSDMYPQPFGAPVATMASGSVAGLENQTPLMAGTLPSNAEAWQQQMLSHGHNSYAKNTVVFGPWQDDKPGGSQQMWLEEQRPQTTATQAPSDAYYSA</sequence>
<dbReference type="AlphaFoldDB" id="A0A2S4L2B1"/>
<feature type="region of interest" description="Disordered" evidence="2">
    <location>
        <begin position="399"/>
        <end position="433"/>
    </location>
</feature>
<evidence type="ECO:0000313" key="4">
    <source>
        <dbReference type="EMBL" id="POR36578.1"/>
    </source>
</evidence>
<accession>A0A2S4L2B1</accession>